<dbReference type="GO" id="GO:0019005">
    <property type="term" value="C:SCF ubiquitin ligase complex"/>
    <property type="evidence" value="ECO:0007669"/>
    <property type="project" value="TreeGrafter"/>
</dbReference>
<proteinExistence type="predicted"/>
<dbReference type="InterPro" id="IPR032675">
    <property type="entry name" value="LRR_dom_sf"/>
</dbReference>
<gene>
    <name evidence="1" type="ORF">DGAL_LOCUS17527</name>
</gene>
<dbReference type="Gene3D" id="3.80.10.10">
    <property type="entry name" value="Ribonuclease Inhibitor"/>
    <property type="match status" value="2"/>
</dbReference>
<dbReference type="Proteomes" id="UP000789390">
    <property type="component" value="Unassembled WGS sequence"/>
</dbReference>
<dbReference type="SUPFAM" id="SSF52047">
    <property type="entry name" value="RNI-like"/>
    <property type="match status" value="1"/>
</dbReference>
<keyword evidence="2" id="KW-1185">Reference proteome</keyword>
<sequence length="547" mass="62086">MPKSKEAASLYNLCLESIKESIFNGTVVASGAKASAIEWGNDVCSNTCQHNLFHQLPTDVLEDIIKSLIPFSDLPFSAYSQYKILFKDFHKVWCITRKSILKHLYTPKLKTLWILPFFDDFLKLLPHYENLQVLHFSENVANDIHLRTLGVCCKQLRVLDVSRSSHVTDTGIKWFCLGFEHRGTKYEGVACKSIQSLYLKSTKITKVGILTCLRHLPVLRVLFHHSTFTVLAEIAKGLLDHNFPGRPSYSLSYLFVPKLSTYESASLELAISLCPLLTQVGINLENGFTSKDIFCLTSLRMLRGLLFMKKDSLCSEPCRMTFDSGVAPVLKEIGCSLEYLEISVCNAYEFMGNNIIPTIIEFCPNLISLVMENSYIKPGRRRRSSFINLAGSRPAPVKRGNNFGGRQILTELQYLYLGWAPYDFSIPSNDLLSLLSSPSLVDVRILSCRHLTDDVLLQAFKFHGFQNLTCLDLSLCYNFTSKGIDVFLEDGNYLSRLYLCGCFKIFKQDILDWLKVVKEKNWDLEIIDSCSSLPSNYWEDIPPIVLV</sequence>
<dbReference type="AlphaFoldDB" id="A0A8J2S3H9"/>
<name>A0A8J2S3H9_9CRUS</name>
<dbReference type="PANTHER" id="PTHR13318">
    <property type="entry name" value="PARTNER OF PAIRED, ISOFORM B-RELATED"/>
    <property type="match status" value="1"/>
</dbReference>
<evidence type="ECO:0000313" key="2">
    <source>
        <dbReference type="Proteomes" id="UP000789390"/>
    </source>
</evidence>
<organism evidence="1 2">
    <name type="scientific">Daphnia galeata</name>
    <dbReference type="NCBI Taxonomy" id="27404"/>
    <lineage>
        <taxon>Eukaryota</taxon>
        <taxon>Metazoa</taxon>
        <taxon>Ecdysozoa</taxon>
        <taxon>Arthropoda</taxon>
        <taxon>Crustacea</taxon>
        <taxon>Branchiopoda</taxon>
        <taxon>Diplostraca</taxon>
        <taxon>Cladocera</taxon>
        <taxon>Anomopoda</taxon>
        <taxon>Daphniidae</taxon>
        <taxon>Daphnia</taxon>
    </lineage>
</organism>
<dbReference type="OrthoDB" id="16120at2759"/>
<protein>
    <submittedName>
        <fullName evidence="1">Uncharacterized protein</fullName>
    </submittedName>
</protein>
<dbReference type="PANTHER" id="PTHR13318:SF95">
    <property type="entry name" value="F-BOX PROTEIN YLR352W"/>
    <property type="match status" value="1"/>
</dbReference>
<accession>A0A8J2S3H9</accession>
<dbReference type="GO" id="GO:0031146">
    <property type="term" value="P:SCF-dependent proteasomal ubiquitin-dependent protein catabolic process"/>
    <property type="evidence" value="ECO:0007669"/>
    <property type="project" value="TreeGrafter"/>
</dbReference>
<comment type="caution">
    <text evidence="1">The sequence shown here is derived from an EMBL/GenBank/DDBJ whole genome shotgun (WGS) entry which is preliminary data.</text>
</comment>
<dbReference type="EMBL" id="CAKKLH010000343">
    <property type="protein sequence ID" value="CAH0113627.1"/>
    <property type="molecule type" value="Genomic_DNA"/>
</dbReference>
<evidence type="ECO:0000313" key="1">
    <source>
        <dbReference type="EMBL" id="CAH0113627.1"/>
    </source>
</evidence>
<reference evidence="1" key="1">
    <citation type="submission" date="2021-11" db="EMBL/GenBank/DDBJ databases">
        <authorList>
            <person name="Schell T."/>
        </authorList>
    </citation>
    <scope>NUCLEOTIDE SEQUENCE</scope>
    <source>
        <strain evidence="1">M5</strain>
    </source>
</reference>